<gene>
    <name evidence="2" type="ORF">SADO_13478</name>
</gene>
<name>A0ABV2B315_9GAMM</name>
<protein>
    <submittedName>
        <fullName evidence="2">Uncharacterized protein</fullName>
    </submittedName>
</protein>
<organism evidence="2 3">
    <name type="scientific">Salinisphaera dokdonensis CL-ES53</name>
    <dbReference type="NCBI Taxonomy" id="1304272"/>
    <lineage>
        <taxon>Bacteria</taxon>
        <taxon>Pseudomonadati</taxon>
        <taxon>Pseudomonadota</taxon>
        <taxon>Gammaproteobacteria</taxon>
        <taxon>Salinisphaerales</taxon>
        <taxon>Salinisphaeraceae</taxon>
        <taxon>Salinisphaera</taxon>
    </lineage>
</organism>
<dbReference type="EMBL" id="APND01000004">
    <property type="protein sequence ID" value="MES1930269.1"/>
    <property type="molecule type" value="Genomic_DNA"/>
</dbReference>
<dbReference type="Proteomes" id="UP001460888">
    <property type="component" value="Unassembled WGS sequence"/>
</dbReference>
<keyword evidence="1" id="KW-0812">Transmembrane</keyword>
<keyword evidence="3" id="KW-1185">Reference proteome</keyword>
<reference evidence="2 3" key="1">
    <citation type="submission" date="2013-03" db="EMBL/GenBank/DDBJ databases">
        <title>Salinisphaera dokdonensis CL-ES53 Genome Sequencing.</title>
        <authorList>
            <person name="Li C."/>
            <person name="Lai Q."/>
            <person name="Shao Z."/>
        </authorList>
    </citation>
    <scope>NUCLEOTIDE SEQUENCE [LARGE SCALE GENOMIC DNA]</scope>
    <source>
        <strain evidence="2 3">CL-ES53</strain>
    </source>
</reference>
<proteinExistence type="predicted"/>
<accession>A0ABV2B315</accession>
<keyword evidence="1" id="KW-1133">Transmembrane helix</keyword>
<sequence length="153" mass="17647">MDKTITYKQLKRARRIGIPLKLLLILCIPIALFLDAVLIFELSVVPGFHIRSFFLPLATNVPTIALAWLVVRRDKRIFARIQKLTYAEFSKLLRENRVAGDLRAKGLLDPLDRKASDCYVLDDGCLVEVAGTVNPRRDHDTYRYFQNVEIYKI</sequence>
<evidence type="ECO:0000313" key="2">
    <source>
        <dbReference type="EMBL" id="MES1930269.1"/>
    </source>
</evidence>
<evidence type="ECO:0000256" key="1">
    <source>
        <dbReference type="SAM" id="Phobius"/>
    </source>
</evidence>
<keyword evidence="1" id="KW-0472">Membrane</keyword>
<feature type="transmembrane region" description="Helical" evidence="1">
    <location>
        <begin position="52"/>
        <end position="71"/>
    </location>
</feature>
<dbReference type="RefSeq" id="WP_353112315.1">
    <property type="nucleotide sequence ID" value="NZ_APND01000004.1"/>
</dbReference>
<feature type="transmembrane region" description="Helical" evidence="1">
    <location>
        <begin position="20"/>
        <end position="40"/>
    </location>
</feature>
<comment type="caution">
    <text evidence="2">The sequence shown here is derived from an EMBL/GenBank/DDBJ whole genome shotgun (WGS) entry which is preliminary data.</text>
</comment>
<evidence type="ECO:0000313" key="3">
    <source>
        <dbReference type="Proteomes" id="UP001460888"/>
    </source>
</evidence>